<dbReference type="SUPFAM" id="SSF82649">
    <property type="entry name" value="SufE/NifU"/>
    <property type="match status" value="1"/>
</dbReference>
<comment type="similarity">
    <text evidence="1">Belongs to the SufE family.</text>
</comment>
<dbReference type="PANTHER" id="PTHR43597">
    <property type="entry name" value="SULFUR ACCEPTOR PROTEIN CSDE"/>
    <property type="match status" value="1"/>
</dbReference>
<keyword evidence="4" id="KW-1185">Reference proteome</keyword>
<protein>
    <submittedName>
        <fullName evidence="3">SufE family protein</fullName>
    </submittedName>
</protein>
<dbReference type="EMBL" id="JBBNOP010000001">
    <property type="protein sequence ID" value="MEQ3361785.1"/>
    <property type="molecule type" value="Genomic_DNA"/>
</dbReference>
<dbReference type="PANTHER" id="PTHR43597:SF5">
    <property type="entry name" value="SUFE-LIKE PROTEIN 2, CHLOROPLASTIC"/>
    <property type="match status" value="1"/>
</dbReference>
<evidence type="ECO:0000313" key="3">
    <source>
        <dbReference type="EMBL" id="MEQ3361785.1"/>
    </source>
</evidence>
<organism evidence="3 4">
    <name type="scientific">Raoultibacter massiliensis</name>
    <dbReference type="NCBI Taxonomy" id="1852371"/>
    <lineage>
        <taxon>Bacteria</taxon>
        <taxon>Bacillati</taxon>
        <taxon>Actinomycetota</taxon>
        <taxon>Coriobacteriia</taxon>
        <taxon>Eggerthellales</taxon>
        <taxon>Eggerthellaceae</taxon>
        <taxon>Raoultibacter</taxon>
    </lineage>
</organism>
<accession>A0ABV1J9M8</accession>
<evidence type="ECO:0000259" key="2">
    <source>
        <dbReference type="Pfam" id="PF02657"/>
    </source>
</evidence>
<feature type="domain" description="Fe-S metabolism associated" evidence="2">
    <location>
        <begin position="16"/>
        <end position="134"/>
    </location>
</feature>
<evidence type="ECO:0000313" key="4">
    <source>
        <dbReference type="Proteomes" id="UP001487305"/>
    </source>
</evidence>
<name>A0ABV1J9M8_9ACTN</name>
<dbReference type="InterPro" id="IPR003808">
    <property type="entry name" value="Fe-S_metab-assoc_dom"/>
</dbReference>
<dbReference type="Gene3D" id="3.90.1010.10">
    <property type="match status" value="1"/>
</dbReference>
<dbReference type="Proteomes" id="UP001487305">
    <property type="component" value="Unassembled WGS sequence"/>
</dbReference>
<reference evidence="3 4" key="1">
    <citation type="submission" date="2024-04" db="EMBL/GenBank/DDBJ databases">
        <title>Human intestinal bacterial collection.</title>
        <authorList>
            <person name="Pauvert C."/>
            <person name="Hitch T.C.A."/>
            <person name="Clavel T."/>
        </authorList>
    </citation>
    <scope>NUCLEOTIDE SEQUENCE [LARGE SCALE GENOMIC DNA]</scope>
    <source>
        <strain evidence="3 4">CLA-KB-H42</strain>
    </source>
</reference>
<gene>
    <name evidence="3" type="ORF">AAA083_02215</name>
</gene>
<evidence type="ECO:0000256" key="1">
    <source>
        <dbReference type="ARBA" id="ARBA00010282"/>
    </source>
</evidence>
<dbReference type="RefSeq" id="WP_102375309.1">
    <property type="nucleotide sequence ID" value="NZ_JBBNOP010000001.1"/>
</dbReference>
<proteinExistence type="inferred from homology"/>
<sequence>MEVDQRIRIAQNKIVARFTEMDDPLFTYELLLDSARRFRPLDEDDRRDEYKVRGCQSQAWLKLSCEGGAFHMEADSDTLVVKGIIALLAEAFEGRQCSDVALAPVSFLQEARVMDTFDASRRSGIEKIVERIQAFARAC</sequence>
<comment type="caution">
    <text evidence="3">The sequence shown here is derived from an EMBL/GenBank/DDBJ whole genome shotgun (WGS) entry which is preliminary data.</text>
</comment>
<dbReference type="Pfam" id="PF02657">
    <property type="entry name" value="SufE"/>
    <property type="match status" value="1"/>
</dbReference>